<keyword evidence="5" id="KW-0862">Zinc</keyword>
<feature type="domain" description="C2H2-type" evidence="11">
    <location>
        <begin position="841"/>
        <end position="871"/>
    </location>
</feature>
<evidence type="ECO:0000256" key="3">
    <source>
        <dbReference type="ARBA" id="ARBA00022737"/>
    </source>
</evidence>
<dbReference type="AlphaFoldDB" id="W9PFM4"/>
<keyword evidence="6" id="KW-0805">Transcription regulation</keyword>
<evidence type="ECO:0000259" key="11">
    <source>
        <dbReference type="PROSITE" id="PS50157"/>
    </source>
</evidence>
<dbReference type="GO" id="GO:0000978">
    <property type="term" value="F:RNA polymerase II cis-regulatory region sequence-specific DNA binding"/>
    <property type="evidence" value="ECO:0007669"/>
    <property type="project" value="TreeGrafter"/>
</dbReference>
<evidence type="ECO:0000256" key="5">
    <source>
        <dbReference type="ARBA" id="ARBA00022833"/>
    </source>
</evidence>
<accession>W9PFM4</accession>
<keyword evidence="4 9" id="KW-0863">Zinc-finger</keyword>
<dbReference type="GO" id="GO:0000981">
    <property type="term" value="F:DNA-binding transcription factor activity, RNA polymerase II-specific"/>
    <property type="evidence" value="ECO:0007669"/>
    <property type="project" value="TreeGrafter"/>
</dbReference>
<feature type="domain" description="C2H2-type" evidence="11">
    <location>
        <begin position="872"/>
        <end position="901"/>
    </location>
</feature>
<evidence type="ECO:0000256" key="9">
    <source>
        <dbReference type="PROSITE-ProRule" id="PRU00042"/>
    </source>
</evidence>
<dbReference type="SMART" id="SM00355">
    <property type="entry name" value="ZnF_C2H2"/>
    <property type="match status" value="6"/>
</dbReference>
<evidence type="ECO:0000256" key="8">
    <source>
        <dbReference type="ARBA" id="ARBA00023242"/>
    </source>
</evidence>
<gene>
    <name evidence="12" type="ORF">FOVG_10525</name>
</gene>
<dbReference type="Gene3D" id="3.30.160.60">
    <property type="entry name" value="Classic Zinc Finger"/>
    <property type="match status" value="5"/>
</dbReference>
<reference evidence="12" key="1">
    <citation type="submission" date="2011-10" db="EMBL/GenBank/DDBJ databases">
        <title>The Genome Sequence of Fusarium oxysporum HDV247.</title>
        <authorList>
            <consortium name="The Broad Institute Genome Sequencing Platform"/>
            <person name="Ma L.-J."/>
            <person name="Gale L.R."/>
            <person name="Schwartz D.C."/>
            <person name="Zhou S."/>
            <person name="Corby-Kistler H."/>
            <person name="Young S.K."/>
            <person name="Zeng Q."/>
            <person name="Gargeya S."/>
            <person name="Fitzgerald M."/>
            <person name="Haas B."/>
            <person name="Abouelleil A."/>
            <person name="Alvarado L."/>
            <person name="Arachchi H.M."/>
            <person name="Berlin A."/>
            <person name="Brown A."/>
            <person name="Chapman S.B."/>
            <person name="Chen Z."/>
            <person name="Dunbar C."/>
            <person name="Freedman E."/>
            <person name="Gearin G."/>
            <person name="Goldberg J."/>
            <person name="Griggs A."/>
            <person name="Gujja S."/>
            <person name="Heiman D."/>
            <person name="Howarth C."/>
            <person name="Larson L."/>
            <person name="Lui A."/>
            <person name="MacDonald P.J.P."/>
            <person name="Montmayeur A."/>
            <person name="Murphy C."/>
            <person name="Neiman D."/>
            <person name="Pearson M."/>
            <person name="Priest M."/>
            <person name="Roberts A."/>
            <person name="Saif S."/>
            <person name="Shea T."/>
            <person name="Shenoy N."/>
            <person name="Sisk P."/>
            <person name="Stolte C."/>
            <person name="Sykes S."/>
            <person name="Wortman J."/>
            <person name="Nusbaum C."/>
            <person name="Birren B."/>
        </authorList>
    </citation>
    <scope>NUCLEOTIDE SEQUENCE [LARGE SCALE GENOMIC DNA]</scope>
    <source>
        <strain evidence="12">HDV247</strain>
    </source>
</reference>
<evidence type="ECO:0000256" key="4">
    <source>
        <dbReference type="ARBA" id="ARBA00022771"/>
    </source>
</evidence>
<dbReference type="PANTHER" id="PTHR24388">
    <property type="entry name" value="ZINC FINGER PROTEIN"/>
    <property type="match status" value="1"/>
</dbReference>
<feature type="compositionally biased region" description="Polar residues" evidence="10">
    <location>
        <begin position="88"/>
        <end position="101"/>
    </location>
</feature>
<dbReference type="HOGENOM" id="CLU_010244_0_0_1"/>
<dbReference type="InterPro" id="IPR036236">
    <property type="entry name" value="Znf_C2H2_sf"/>
</dbReference>
<dbReference type="EMBL" id="JH650974">
    <property type="protein sequence ID" value="EXA38660.1"/>
    <property type="molecule type" value="Genomic_DNA"/>
</dbReference>
<dbReference type="InterPro" id="IPR050527">
    <property type="entry name" value="Snail/Krueppel_Znf"/>
</dbReference>
<dbReference type="PROSITE" id="PS50157">
    <property type="entry name" value="ZINC_FINGER_C2H2_2"/>
    <property type="match status" value="6"/>
</dbReference>
<keyword evidence="8" id="KW-0539">Nucleus</keyword>
<dbReference type="FunFam" id="3.30.160.60:FF:000032">
    <property type="entry name" value="Krueppel-like factor 4"/>
    <property type="match status" value="1"/>
</dbReference>
<comment type="subcellular location">
    <subcellularLocation>
        <location evidence="1">Nucleus</location>
    </subcellularLocation>
</comment>
<evidence type="ECO:0000256" key="7">
    <source>
        <dbReference type="ARBA" id="ARBA00023163"/>
    </source>
</evidence>
<feature type="region of interest" description="Disordered" evidence="10">
    <location>
        <begin position="88"/>
        <end position="125"/>
    </location>
</feature>
<dbReference type="GO" id="GO:0008270">
    <property type="term" value="F:zinc ion binding"/>
    <property type="evidence" value="ECO:0007669"/>
    <property type="project" value="UniProtKB-KW"/>
</dbReference>
<protein>
    <recommendedName>
        <fullName evidence="11">C2H2-type domain-containing protein</fullName>
    </recommendedName>
</protein>
<organism evidence="12">
    <name type="scientific">Fusarium oxysporum f. sp. pisi HDV247</name>
    <dbReference type="NCBI Taxonomy" id="1080344"/>
    <lineage>
        <taxon>Eukaryota</taxon>
        <taxon>Fungi</taxon>
        <taxon>Dikarya</taxon>
        <taxon>Ascomycota</taxon>
        <taxon>Pezizomycotina</taxon>
        <taxon>Sordariomycetes</taxon>
        <taxon>Hypocreomycetidae</taxon>
        <taxon>Hypocreales</taxon>
        <taxon>Nectriaceae</taxon>
        <taxon>Fusarium</taxon>
        <taxon>Fusarium oxysporum species complex</taxon>
    </lineage>
</organism>
<reference evidence="12" key="2">
    <citation type="submission" date="2012-05" db="EMBL/GenBank/DDBJ databases">
        <title>Annotation of the Genome Sequence of Fusarium oxysporum HDV247.</title>
        <authorList>
            <consortium name="The Broad Institute Genomics Platform"/>
            <person name="Ma L.-J."/>
            <person name="Corby-Kistler H."/>
            <person name="Broz K."/>
            <person name="Gale L.R."/>
            <person name="Jonkers W."/>
            <person name="O'Donnell K."/>
            <person name="Ploetz R."/>
            <person name="Steinberg C."/>
            <person name="Schwartz D.C."/>
            <person name="VanEtten H."/>
            <person name="Zhou S."/>
            <person name="Young S.K."/>
            <person name="Zeng Q."/>
            <person name="Gargeya S."/>
            <person name="Fitzgerald M."/>
            <person name="Abouelleil A."/>
            <person name="Alvarado L."/>
            <person name="Chapman S.B."/>
            <person name="Gainer-Dewar J."/>
            <person name="Goldberg J."/>
            <person name="Griggs A."/>
            <person name="Gujja S."/>
            <person name="Hansen M."/>
            <person name="Howarth C."/>
            <person name="Imamovic A."/>
            <person name="Ireland A."/>
            <person name="Larimer J."/>
            <person name="McCowan C."/>
            <person name="Murphy C."/>
            <person name="Pearson M."/>
            <person name="Poon T.W."/>
            <person name="Priest M."/>
            <person name="Roberts A."/>
            <person name="Saif S."/>
            <person name="Shea T."/>
            <person name="Sykes S."/>
            <person name="Wortman J."/>
            <person name="Nusbaum C."/>
            <person name="Birren B."/>
        </authorList>
    </citation>
    <scope>NUCLEOTIDE SEQUENCE</scope>
    <source>
        <strain evidence="12">HDV247</strain>
    </source>
</reference>
<evidence type="ECO:0000256" key="2">
    <source>
        <dbReference type="ARBA" id="ARBA00022723"/>
    </source>
</evidence>
<dbReference type="PROSITE" id="PS00028">
    <property type="entry name" value="ZINC_FINGER_C2H2_1"/>
    <property type="match status" value="1"/>
</dbReference>
<keyword evidence="7" id="KW-0804">Transcription</keyword>
<evidence type="ECO:0000256" key="1">
    <source>
        <dbReference type="ARBA" id="ARBA00004123"/>
    </source>
</evidence>
<feature type="compositionally biased region" description="Low complexity" evidence="10">
    <location>
        <begin position="110"/>
        <end position="120"/>
    </location>
</feature>
<feature type="domain" description="C2H2-type" evidence="11">
    <location>
        <begin position="811"/>
        <end position="840"/>
    </location>
</feature>
<evidence type="ECO:0000256" key="6">
    <source>
        <dbReference type="ARBA" id="ARBA00023015"/>
    </source>
</evidence>
<keyword evidence="3" id="KW-0677">Repeat</keyword>
<dbReference type="PANTHER" id="PTHR24388:SF54">
    <property type="entry name" value="PROTEIN ESCARGOT"/>
    <property type="match status" value="1"/>
</dbReference>
<dbReference type="SUPFAM" id="SSF57667">
    <property type="entry name" value="beta-beta-alpha zinc fingers"/>
    <property type="match status" value="3"/>
</dbReference>
<proteinExistence type="predicted"/>
<evidence type="ECO:0000256" key="10">
    <source>
        <dbReference type="SAM" id="MobiDB-lite"/>
    </source>
</evidence>
<name>W9PFM4_FUSOX</name>
<dbReference type="OrthoDB" id="5245608at2759"/>
<feature type="domain" description="C2H2-type" evidence="11">
    <location>
        <begin position="783"/>
        <end position="810"/>
    </location>
</feature>
<dbReference type="Proteomes" id="UP000030751">
    <property type="component" value="Unassembled WGS sequence"/>
</dbReference>
<evidence type="ECO:0000313" key="12">
    <source>
        <dbReference type="EMBL" id="EXA38660.1"/>
    </source>
</evidence>
<feature type="domain" description="C2H2-type" evidence="11">
    <location>
        <begin position="902"/>
        <end position="932"/>
    </location>
</feature>
<keyword evidence="2" id="KW-0479">Metal-binding</keyword>
<dbReference type="InterPro" id="IPR013087">
    <property type="entry name" value="Znf_C2H2_type"/>
</dbReference>
<dbReference type="GO" id="GO:0005634">
    <property type="term" value="C:nucleus"/>
    <property type="evidence" value="ECO:0007669"/>
    <property type="project" value="UniProtKB-SubCell"/>
</dbReference>
<feature type="domain" description="C2H2-type" evidence="11">
    <location>
        <begin position="731"/>
        <end position="759"/>
    </location>
</feature>
<feature type="region of interest" description="Disordered" evidence="10">
    <location>
        <begin position="915"/>
        <end position="936"/>
    </location>
</feature>
<sequence>MSDNVLKIDNTTHLNEVQKRAISAQDEVVIAAADACINAQIELLNSLDSPWVDLPLEVQNALSIAVPGSNDLSIRLEEGIRLLKLAPKQTSNAAQSASTERAINGRRHSQPQLSASSTSSRVPLKRKDENSLLFGGNSSGPGPFKQSRLDAFVKPVSGRAGLKNLPVQRTSDQLSHLPAKSPALPEIDGTYQDVDFEDVDDEPANIQLVDNDTGLQPIQEGVIDDQGFIRIGPQPMKLQDHVRSAPEGLADVLLKEKIRDNHRFTDAKFPGADSSLLKRASISLFEQLQESFTKYMESHVTLLCDYTGLPMSWSPGPHSPSLECILPVVLFENQLAYHAPPNVCLVMSFLNWAKRQHIPIVLPLVAVWLKTWDSESAFESRKGRLAWAFTALSNAAILTQAFHIVGSHKNRLNLWDTWSPSTQREVLEILRTGNVGPKLWDELQGENIQSFYRAVWRFPAEKLQERTTDVIYDNLLRIAQSYDLSVSEFEYYCTVPSPHFPQKRVFYPFYILSKPQAQQSNWDWPVMLKLAKEMLFNMRKFCNKHAEQAGHGEKHMNDIRLVYWMAMDLCRQIKGIKVSRPTATREEIAFSILDRWCLPRVPWKLHMFKASLCKKQDHGIAMVFGVTDVPDDKLFDPLQHIDLDLATVTIDSVFTNMAMKDFPTATWPTLRLTATHVPLHHPFWAVSPSLGNALWVGDWDSSIVPEAPRPEFEIDLLSIEAWVDGHPRDPFKCGKCTKNFSSAGQLLEHHRCSHGLQNTRDLPELFGPDQDAVDKAYWDQRSLKCPYCDYVSPVQVHMDKHVATHTGEQPCVCDHPGCTFKTASPSNLATHKMTHTGERNHKCDYHGCTFTSISSSNLTVHKRQQHTKEKPHKCDWPGCDYGTAHSPSLTIHKMKHTGEKPYKCDVPGCEFATTSQGNLNNHKRNKHKIGNPGKAS</sequence>